<dbReference type="EMBL" id="JACJIA010000006">
    <property type="protein sequence ID" value="MBA8953367.1"/>
    <property type="molecule type" value="Genomic_DNA"/>
</dbReference>
<accession>A0A7W3QN79</accession>
<sequence length="88" mass="9697">MGSIHRFNGRRVYLTLGTGALQISRASGGFVVPLAAIEEVHVAESDARGMEIVLTDGESHHGESGGRHRGRQLRGDRRFRHPTRQRPA</sequence>
<feature type="compositionally biased region" description="Basic and acidic residues" evidence="1">
    <location>
        <begin position="57"/>
        <end position="66"/>
    </location>
</feature>
<reference evidence="2 3" key="1">
    <citation type="submission" date="2020-08" db="EMBL/GenBank/DDBJ databases">
        <title>Genomic Encyclopedia of Type Strains, Phase IV (KMG-IV): sequencing the most valuable type-strain genomes for metagenomic binning, comparative biology and taxonomic classification.</title>
        <authorList>
            <person name="Goeker M."/>
        </authorList>
    </citation>
    <scope>NUCLEOTIDE SEQUENCE [LARGE SCALE GENOMIC DNA]</scope>
    <source>
        <strain evidence="2 3">DSM 44197</strain>
    </source>
</reference>
<protein>
    <submittedName>
        <fullName evidence="2">Uncharacterized protein</fullName>
    </submittedName>
</protein>
<evidence type="ECO:0000256" key="1">
    <source>
        <dbReference type="SAM" id="MobiDB-lite"/>
    </source>
</evidence>
<keyword evidence="3" id="KW-1185">Reference proteome</keyword>
<feature type="region of interest" description="Disordered" evidence="1">
    <location>
        <begin position="55"/>
        <end position="88"/>
    </location>
</feature>
<dbReference type="Proteomes" id="UP000572680">
    <property type="component" value="Unassembled WGS sequence"/>
</dbReference>
<comment type="caution">
    <text evidence="2">The sequence shown here is derived from an EMBL/GenBank/DDBJ whole genome shotgun (WGS) entry which is preliminary data.</text>
</comment>
<dbReference type="AlphaFoldDB" id="A0A7W3QN79"/>
<feature type="compositionally biased region" description="Basic residues" evidence="1">
    <location>
        <begin position="67"/>
        <end position="88"/>
    </location>
</feature>
<dbReference type="RefSeq" id="WP_182845529.1">
    <property type="nucleotide sequence ID" value="NZ_BAAALP010000001.1"/>
</dbReference>
<evidence type="ECO:0000313" key="3">
    <source>
        <dbReference type="Proteomes" id="UP000572680"/>
    </source>
</evidence>
<name>A0A7W3QN79_ACTNM</name>
<organism evidence="2 3">
    <name type="scientific">Actinomadura namibiensis</name>
    <dbReference type="NCBI Taxonomy" id="182080"/>
    <lineage>
        <taxon>Bacteria</taxon>
        <taxon>Bacillati</taxon>
        <taxon>Actinomycetota</taxon>
        <taxon>Actinomycetes</taxon>
        <taxon>Streptosporangiales</taxon>
        <taxon>Thermomonosporaceae</taxon>
        <taxon>Actinomadura</taxon>
    </lineage>
</organism>
<proteinExistence type="predicted"/>
<gene>
    <name evidence="2" type="ORF">HNR61_005017</name>
</gene>
<evidence type="ECO:0000313" key="2">
    <source>
        <dbReference type="EMBL" id="MBA8953367.1"/>
    </source>
</evidence>